<sequence length="102" mass="11300">NKILSNGDFILTNSLFKKRNSIVSLVSGIDKFEVLSNNNFELLEVVINYNKQPEGNINNLLEATTNNLLEATTNDLPEATTNDLPEAPITNKPLQSQTQNVL</sequence>
<dbReference type="EMBL" id="CAJVQC010041539">
    <property type="protein sequence ID" value="CAG8773171.1"/>
    <property type="molecule type" value="Genomic_DNA"/>
</dbReference>
<feature type="non-terminal residue" evidence="1">
    <location>
        <position position="1"/>
    </location>
</feature>
<reference evidence="1" key="1">
    <citation type="submission" date="2021-06" db="EMBL/GenBank/DDBJ databases">
        <authorList>
            <person name="Kallberg Y."/>
            <person name="Tangrot J."/>
            <person name="Rosling A."/>
        </authorList>
    </citation>
    <scope>NUCLEOTIDE SEQUENCE</scope>
    <source>
        <strain evidence="1">MA461A</strain>
    </source>
</reference>
<gene>
    <name evidence="1" type="ORF">RPERSI_LOCUS16652</name>
</gene>
<comment type="caution">
    <text evidence="1">The sequence shown here is derived from an EMBL/GenBank/DDBJ whole genome shotgun (WGS) entry which is preliminary data.</text>
</comment>
<dbReference type="Proteomes" id="UP000789920">
    <property type="component" value="Unassembled WGS sequence"/>
</dbReference>
<feature type="non-terminal residue" evidence="1">
    <location>
        <position position="102"/>
    </location>
</feature>
<keyword evidence="2" id="KW-1185">Reference proteome</keyword>
<name>A0ACA9R1T7_9GLOM</name>
<evidence type="ECO:0000313" key="1">
    <source>
        <dbReference type="EMBL" id="CAG8773171.1"/>
    </source>
</evidence>
<proteinExistence type="predicted"/>
<organism evidence="1 2">
    <name type="scientific">Racocetra persica</name>
    <dbReference type="NCBI Taxonomy" id="160502"/>
    <lineage>
        <taxon>Eukaryota</taxon>
        <taxon>Fungi</taxon>
        <taxon>Fungi incertae sedis</taxon>
        <taxon>Mucoromycota</taxon>
        <taxon>Glomeromycotina</taxon>
        <taxon>Glomeromycetes</taxon>
        <taxon>Diversisporales</taxon>
        <taxon>Gigasporaceae</taxon>
        <taxon>Racocetra</taxon>
    </lineage>
</organism>
<evidence type="ECO:0000313" key="2">
    <source>
        <dbReference type="Proteomes" id="UP000789920"/>
    </source>
</evidence>
<protein>
    <submittedName>
        <fullName evidence="1">30726_t:CDS:1</fullName>
    </submittedName>
</protein>
<accession>A0ACA9R1T7</accession>